<comment type="caution">
    <text evidence="1">The sequence shown here is derived from an EMBL/GenBank/DDBJ whole genome shotgun (WGS) entry which is preliminary data.</text>
</comment>
<protein>
    <recommendedName>
        <fullName evidence="3">Transposase</fullName>
    </recommendedName>
</protein>
<evidence type="ECO:0008006" key="3">
    <source>
        <dbReference type="Google" id="ProtNLM"/>
    </source>
</evidence>
<name>A0A318S7R1_9DEIO</name>
<accession>A0A318S7R1</accession>
<proteinExistence type="predicted"/>
<dbReference type="EMBL" id="QJSX01000016">
    <property type="protein sequence ID" value="PYE51071.1"/>
    <property type="molecule type" value="Genomic_DNA"/>
</dbReference>
<keyword evidence="2" id="KW-1185">Reference proteome</keyword>
<gene>
    <name evidence="1" type="ORF">DES52_116138</name>
</gene>
<dbReference type="AlphaFoldDB" id="A0A318S7R1"/>
<evidence type="ECO:0000313" key="2">
    <source>
        <dbReference type="Proteomes" id="UP000248326"/>
    </source>
</evidence>
<organism evidence="1 2">
    <name type="scientific">Deinococcus yavapaiensis KR-236</name>
    <dbReference type="NCBI Taxonomy" id="694435"/>
    <lineage>
        <taxon>Bacteria</taxon>
        <taxon>Thermotogati</taxon>
        <taxon>Deinococcota</taxon>
        <taxon>Deinococci</taxon>
        <taxon>Deinococcales</taxon>
        <taxon>Deinococcaceae</taxon>
        <taxon>Deinococcus</taxon>
    </lineage>
</organism>
<reference evidence="1 2" key="1">
    <citation type="submission" date="2018-06" db="EMBL/GenBank/DDBJ databases">
        <title>Genomic Encyclopedia of Type Strains, Phase IV (KMG-IV): sequencing the most valuable type-strain genomes for metagenomic binning, comparative biology and taxonomic classification.</title>
        <authorList>
            <person name="Goeker M."/>
        </authorList>
    </citation>
    <scope>NUCLEOTIDE SEQUENCE [LARGE SCALE GENOMIC DNA]</scope>
    <source>
        <strain evidence="1 2">DSM 18048</strain>
    </source>
</reference>
<feature type="non-terminal residue" evidence="1">
    <location>
        <position position="1"/>
    </location>
</feature>
<evidence type="ECO:0000313" key="1">
    <source>
        <dbReference type="EMBL" id="PYE51071.1"/>
    </source>
</evidence>
<dbReference type="Proteomes" id="UP000248326">
    <property type="component" value="Unassembled WGS sequence"/>
</dbReference>
<sequence>NFVAKDLQDLKRRWTQGFALVRHKNLVLAFFRHTPT</sequence>